<comment type="caution">
    <text evidence="1">The sequence shown here is derived from an EMBL/GenBank/DDBJ whole genome shotgun (WGS) entry which is preliminary data.</text>
</comment>
<dbReference type="EMBL" id="JBBNAG010000005">
    <property type="protein sequence ID" value="KAK9133486.1"/>
    <property type="molecule type" value="Genomic_DNA"/>
</dbReference>
<organism evidence="1 2">
    <name type="scientific">Stephania cephalantha</name>
    <dbReference type="NCBI Taxonomy" id="152367"/>
    <lineage>
        <taxon>Eukaryota</taxon>
        <taxon>Viridiplantae</taxon>
        <taxon>Streptophyta</taxon>
        <taxon>Embryophyta</taxon>
        <taxon>Tracheophyta</taxon>
        <taxon>Spermatophyta</taxon>
        <taxon>Magnoliopsida</taxon>
        <taxon>Ranunculales</taxon>
        <taxon>Menispermaceae</taxon>
        <taxon>Menispermoideae</taxon>
        <taxon>Cissampelideae</taxon>
        <taxon>Stephania</taxon>
    </lineage>
</organism>
<name>A0AAP0JHH1_9MAGN</name>
<sequence length="124" mass="13619">MASGLFVHHVLEVATFFGKRDEVGEYKAAIANVEKRVGGAVEDVIAVVLVHNLLLPRVRALHSSSSLTQSSREIEIASLRGSKSNGGWLVFYEYMRSLYRENAHSARLPDAVGNFVQAQSMAKC</sequence>
<dbReference type="AlphaFoldDB" id="A0AAP0JHH1"/>
<evidence type="ECO:0000313" key="2">
    <source>
        <dbReference type="Proteomes" id="UP001419268"/>
    </source>
</evidence>
<reference evidence="1 2" key="1">
    <citation type="submission" date="2024-01" db="EMBL/GenBank/DDBJ databases">
        <title>Genome assemblies of Stephania.</title>
        <authorList>
            <person name="Yang L."/>
        </authorList>
    </citation>
    <scope>NUCLEOTIDE SEQUENCE [LARGE SCALE GENOMIC DNA]</scope>
    <source>
        <strain evidence="1">JXDWG</strain>
        <tissue evidence="1">Leaf</tissue>
    </source>
</reference>
<dbReference type="Proteomes" id="UP001419268">
    <property type="component" value="Unassembled WGS sequence"/>
</dbReference>
<accession>A0AAP0JHH1</accession>
<keyword evidence="2" id="KW-1185">Reference proteome</keyword>
<proteinExistence type="predicted"/>
<evidence type="ECO:0000313" key="1">
    <source>
        <dbReference type="EMBL" id="KAK9133486.1"/>
    </source>
</evidence>
<gene>
    <name evidence="1" type="ORF">Scep_013014</name>
</gene>
<protein>
    <submittedName>
        <fullName evidence="1">Uncharacterized protein</fullName>
    </submittedName>
</protein>